<evidence type="ECO:0000313" key="3">
    <source>
        <dbReference type="Proteomes" id="UP000605970"/>
    </source>
</evidence>
<keyword evidence="1" id="KW-0732">Signal</keyword>
<sequence length="320" mass="36649">FSIFNNKKLFELIIIVLLLFINKTTTTEHEEVQDGNVGLGEHHLEEGEVILIENSKIAKNEEDIEYYNKHFSEKDVCDIKLDENENTIIINYKNDDSVIDDGCTVDLLTKNKDFIKFSIGILSEDNCLTNSSNDNIIPFVYSLTYEHINDYHSGPIYSDKKCGKECNKCIGKTGLEVGWLIDNNNKTSIIVRPIGESNFVKFHSGNNEEDMEDVEIKIKKGTIFSINEISSNKFQFDCLEKDKISIISPNTWSINGEKLDKKKKYLLVFHLLPLKGSSLLNMKNDNNCNFYLKFSGKEYALLTVENPNNNIKIIIIMLLH</sequence>
<comment type="caution">
    <text evidence="2">The sequence shown here is derived from an EMBL/GenBank/DDBJ whole genome shotgun (WGS) entry which is preliminary data.</text>
</comment>
<dbReference type="AlphaFoldDB" id="A0A8S9ZIF1"/>
<dbReference type="EMBL" id="JABEBT010000084">
    <property type="protein sequence ID" value="KAF7633114.1"/>
    <property type="molecule type" value="Genomic_DNA"/>
</dbReference>
<accession>A0A8S9ZIF1</accession>
<protein>
    <submittedName>
        <fullName evidence="2">Uncharacterized protein</fullName>
    </submittedName>
</protein>
<dbReference type="OrthoDB" id="5905369at2759"/>
<evidence type="ECO:0000313" key="2">
    <source>
        <dbReference type="EMBL" id="KAF7633114.1"/>
    </source>
</evidence>
<feature type="signal peptide" evidence="1">
    <location>
        <begin position="1"/>
        <end position="26"/>
    </location>
</feature>
<feature type="non-terminal residue" evidence="2">
    <location>
        <position position="1"/>
    </location>
</feature>
<evidence type="ECO:0000256" key="1">
    <source>
        <dbReference type="SAM" id="SignalP"/>
    </source>
</evidence>
<feature type="chain" id="PRO_5035794953" evidence="1">
    <location>
        <begin position="27"/>
        <end position="320"/>
    </location>
</feature>
<keyword evidence="3" id="KW-1185">Reference proteome</keyword>
<gene>
    <name evidence="2" type="ORF">Mgra_00007476</name>
</gene>
<name>A0A8S9ZIF1_9BILA</name>
<dbReference type="Proteomes" id="UP000605970">
    <property type="component" value="Unassembled WGS sequence"/>
</dbReference>
<proteinExistence type="predicted"/>
<organism evidence="2 3">
    <name type="scientific">Meloidogyne graminicola</name>
    <dbReference type="NCBI Taxonomy" id="189291"/>
    <lineage>
        <taxon>Eukaryota</taxon>
        <taxon>Metazoa</taxon>
        <taxon>Ecdysozoa</taxon>
        <taxon>Nematoda</taxon>
        <taxon>Chromadorea</taxon>
        <taxon>Rhabditida</taxon>
        <taxon>Tylenchina</taxon>
        <taxon>Tylenchomorpha</taxon>
        <taxon>Tylenchoidea</taxon>
        <taxon>Meloidogynidae</taxon>
        <taxon>Meloidogyninae</taxon>
        <taxon>Meloidogyne</taxon>
    </lineage>
</organism>
<reference evidence="2" key="1">
    <citation type="journal article" date="2020" name="Ecol. Evol.">
        <title>Genome structure and content of the rice root-knot nematode (Meloidogyne graminicola).</title>
        <authorList>
            <person name="Phan N.T."/>
            <person name="Danchin E.G.J."/>
            <person name="Klopp C."/>
            <person name="Perfus-Barbeoch L."/>
            <person name="Kozlowski D.K."/>
            <person name="Koutsovoulos G.D."/>
            <person name="Lopez-Roques C."/>
            <person name="Bouchez O."/>
            <person name="Zahm M."/>
            <person name="Besnard G."/>
            <person name="Bellafiore S."/>
        </authorList>
    </citation>
    <scope>NUCLEOTIDE SEQUENCE</scope>
    <source>
        <strain evidence="2">VN-18</strain>
    </source>
</reference>